<dbReference type="GO" id="GO:0006914">
    <property type="term" value="P:autophagy"/>
    <property type="evidence" value="ECO:0007669"/>
    <property type="project" value="UniProtKB-KW"/>
</dbReference>
<dbReference type="InterPro" id="IPR019155">
    <property type="entry name" value="CLEC16A/TT9_N"/>
</dbReference>
<dbReference type="AlphaFoldDB" id="A0A9P6MJI8"/>
<evidence type="ECO:0000256" key="2">
    <source>
        <dbReference type="ARBA" id="ARBA00023006"/>
    </source>
</evidence>
<gene>
    <name evidence="5" type="primary">CLEC16A</name>
    <name evidence="5" type="ORF">BGZ65_012367</name>
</gene>
<dbReference type="OrthoDB" id="294052at2759"/>
<dbReference type="PANTHER" id="PTHR21481:SF0">
    <property type="entry name" value="PROTEIN CLEC16A"/>
    <property type="match status" value="1"/>
</dbReference>
<feature type="domain" description="FPL" evidence="3">
    <location>
        <begin position="38"/>
        <end position="185"/>
    </location>
</feature>
<protein>
    <submittedName>
        <fullName evidence="5">Protein CL16A</fullName>
    </submittedName>
</protein>
<feature type="domain" description="CLEC16A/TT9 C-terminal" evidence="4">
    <location>
        <begin position="233"/>
        <end position="288"/>
    </location>
</feature>
<dbReference type="GO" id="GO:0005770">
    <property type="term" value="C:late endosome"/>
    <property type="evidence" value="ECO:0007669"/>
    <property type="project" value="TreeGrafter"/>
</dbReference>
<evidence type="ECO:0000313" key="6">
    <source>
        <dbReference type="Proteomes" id="UP000749646"/>
    </source>
</evidence>
<dbReference type="EMBL" id="JAAAHW010000225">
    <property type="protein sequence ID" value="KAG0004937.1"/>
    <property type="molecule type" value="Genomic_DNA"/>
</dbReference>
<dbReference type="GO" id="GO:0016197">
    <property type="term" value="P:endosomal transport"/>
    <property type="evidence" value="ECO:0007669"/>
    <property type="project" value="TreeGrafter"/>
</dbReference>
<dbReference type="Proteomes" id="UP000749646">
    <property type="component" value="Unassembled WGS sequence"/>
</dbReference>
<dbReference type="SUPFAM" id="SSF48371">
    <property type="entry name" value="ARM repeat"/>
    <property type="match status" value="1"/>
</dbReference>
<accession>A0A9P6MJI8</accession>
<evidence type="ECO:0000259" key="4">
    <source>
        <dbReference type="Pfam" id="PF19439"/>
    </source>
</evidence>
<dbReference type="InterPro" id="IPR039272">
    <property type="entry name" value="CLEC16A/TT9"/>
</dbReference>
<evidence type="ECO:0000256" key="1">
    <source>
        <dbReference type="ARBA" id="ARBA00006441"/>
    </source>
</evidence>
<proteinExistence type="inferred from homology"/>
<dbReference type="GO" id="GO:0005794">
    <property type="term" value="C:Golgi apparatus"/>
    <property type="evidence" value="ECO:0007669"/>
    <property type="project" value="TreeGrafter"/>
</dbReference>
<dbReference type="Pfam" id="PF19439">
    <property type="entry name" value="CLEC16A_C"/>
    <property type="match status" value="1"/>
</dbReference>
<name>A0A9P6MJI8_9FUNG</name>
<keyword evidence="2" id="KW-0072">Autophagy</keyword>
<reference evidence="5" key="1">
    <citation type="journal article" date="2020" name="Fungal Divers.">
        <title>Resolving the Mortierellaceae phylogeny through synthesis of multi-gene phylogenetics and phylogenomics.</title>
        <authorList>
            <person name="Vandepol N."/>
            <person name="Liber J."/>
            <person name="Desiro A."/>
            <person name="Na H."/>
            <person name="Kennedy M."/>
            <person name="Barry K."/>
            <person name="Grigoriev I.V."/>
            <person name="Miller A.N."/>
            <person name="O'Donnell K."/>
            <person name="Stajich J.E."/>
            <person name="Bonito G."/>
        </authorList>
    </citation>
    <scope>NUCLEOTIDE SEQUENCE</scope>
    <source>
        <strain evidence="5">MES-2147</strain>
    </source>
</reference>
<dbReference type="GO" id="GO:1901096">
    <property type="term" value="P:regulation of autophagosome maturation"/>
    <property type="evidence" value="ECO:0007669"/>
    <property type="project" value="TreeGrafter"/>
</dbReference>
<dbReference type="PANTHER" id="PTHR21481">
    <property type="entry name" value="PROTEIN CLEC16A"/>
    <property type="match status" value="1"/>
</dbReference>
<dbReference type="InterPro" id="IPR045820">
    <property type="entry name" value="CLEC16A/TT9_C"/>
</dbReference>
<dbReference type="GO" id="GO:0007034">
    <property type="term" value="P:vacuolar transport"/>
    <property type="evidence" value="ECO:0007669"/>
    <property type="project" value="TreeGrafter"/>
</dbReference>
<comment type="caution">
    <text evidence="5">The sequence shown here is derived from an EMBL/GenBank/DDBJ whole genome shotgun (WGS) entry which is preliminary data.</text>
</comment>
<evidence type="ECO:0000259" key="3">
    <source>
        <dbReference type="Pfam" id="PF09758"/>
    </source>
</evidence>
<dbReference type="Pfam" id="PF09758">
    <property type="entry name" value="FPL"/>
    <property type="match status" value="1"/>
</dbReference>
<dbReference type="InterPro" id="IPR016024">
    <property type="entry name" value="ARM-type_fold"/>
</dbReference>
<comment type="similarity">
    <text evidence="1">Belongs to the CLEC16A/gop-1 family.</text>
</comment>
<organism evidence="5 6">
    <name type="scientific">Modicella reniformis</name>
    <dbReference type="NCBI Taxonomy" id="1440133"/>
    <lineage>
        <taxon>Eukaryota</taxon>
        <taxon>Fungi</taxon>
        <taxon>Fungi incertae sedis</taxon>
        <taxon>Mucoromycota</taxon>
        <taxon>Mortierellomycotina</taxon>
        <taxon>Mortierellomycetes</taxon>
        <taxon>Mortierellales</taxon>
        <taxon>Mortierellaceae</taxon>
        <taxon>Modicella</taxon>
    </lineage>
</organism>
<evidence type="ECO:0000313" key="5">
    <source>
        <dbReference type="EMBL" id="KAG0004937.1"/>
    </source>
</evidence>
<keyword evidence="6" id="KW-1185">Reference proteome</keyword>
<sequence length="300" mass="35459">MFRLLWKPKPERFSLDNLISLCGQLQQDTNEERIINCLKELTQLLIWGDQHDPNLLEHFFEREVHYHFLTILKSKRNVTIIVQVLQTLNIMFENVRSKQSLYFLLSNNYVNQIICLKYDFSNDEILAYYIYLLRTLSFKLSKDTIYFFFNEGIEDFPLYSEAIKFFNHDESMIRIAVRVITLNVYSVNNSQIQDFILDRTTTTYFSNLVWYIGNYGTAINDMLLHPGEGETSRISYYLAEHMDCFYYVNDIIELEVPKVNKLLISHLLNRLLRPMYLDSLLPPNLQGASTNKSSSYTPTQ</sequence>